<feature type="domain" description="ZZ-type" evidence="6">
    <location>
        <begin position="799"/>
        <end position="852"/>
    </location>
</feature>
<dbReference type="InterPro" id="IPR000433">
    <property type="entry name" value="Znf_ZZ"/>
</dbReference>
<dbReference type="GO" id="GO:0044753">
    <property type="term" value="C:amphisome"/>
    <property type="evidence" value="ECO:0007669"/>
    <property type="project" value="TreeGrafter"/>
</dbReference>
<dbReference type="EMBL" id="BABT02000150">
    <property type="protein sequence ID" value="GAA98386.1"/>
    <property type="molecule type" value="Genomic_DNA"/>
</dbReference>
<reference evidence="7 8" key="1">
    <citation type="journal article" date="2011" name="J. Gen. Appl. Microbiol.">
        <title>Draft genome sequencing of the enigmatic basidiomycete Mixia osmundae.</title>
        <authorList>
            <person name="Nishida H."/>
            <person name="Nagatsuka Y."/>
            <person name="Sugiyama J."/>
        </authorList>
    </citation>
    <scope>NUCLEOTIDE SEQUENCE [LARGE SCALE GENOMIC DNA]</scope>
    <source>
        <strain evidence="8">CBS 9802 / IAM 14324 / JCM 22182 / KY 12970</strain>
    </source>
</reference>
<feature type="region of interest" description="Disordered" evidence="5">
    <location>
        <begin position="608"/>
        <end position="699"/>
    </location>
</feature>
<feature type="domain" description="ZZ-type" evidence="6">
    <location>
        <begin position="530"/>
        <end position="591"/>
    </location>
</feature>
<dbReference type="eggNOG" id="KOG4582">
    <property type="taxonomic scope" value="Eukaryota"/>
</dbReference>
<keyword evidence="1" id="KW-0479">Metal-binding</keyword>
<dbReference type="AlphaFoldDB" id="G7E6C6"/>
<evidence type="ECO:0000256" key="4">
    <source>
        <dbReference type="PROSITE-ProRule" id="PRU00228"/>
    </source>
</evidence>
<feature type="compositionally biased region" description="Basic and acidic residues" evidence="5">
    <location>
        <begin position="285"/>
        <end position="296"/>
    </location>
</feature>
<evidence type="ECO:0000256" key="3">
    <source>
        <dbReference type="ARBA" id="ARBA00022833"/>
    </source>
</evidence>
<dbReference type="GO" id="GO:0005080">
    <property type="term" value="F:protein kinase C binding"/>
    <property type="evidence" value="ECO:0007669"/>
    <property type="project" value="TreeGrafter"/>
</dbReference>
<dbReference type="CDD" id="cd05992">
    <property type="entry name" value="PB1"/>
    <property type="match status" value="1"/>
</dbReference>
<dbReference type="GO" id="GO:0035973">
    <property type="term" value="P:aggrephagy"/>
    <property type="evidence" value="ECO:0007669"/>
    <property type="project" value="TreeGrafter"/>
</dbReference>
<proteinExistence type="predicted"/>
<feature type="compositionally biased region" description="Basic residues" evidence="5">
    <location>
        <begin position="636"/>
        <end position="656"/>
    </location>
</feature>
<feature type="region of interest" description="Disordered" evidence="5">
    <location>
        <begin position="353"/>
        <end position="387"/>
    </location>
</feature>
<evidence type="ECO:0000256" key="1">
    <source>
        <dbReference type="ARBA" id="ARBA00022723"/>
    </source>
</evidence>
<evidence type="ECO:0000313" key="8">
    <source>
        <dbReference type="Proteomes" id="UP000009131"/>
    </source>
</evidence>
<dbReference type="GO" id="GO:0016235">
    <property type="term" value="C:aggresome"/>
    <property type="evidence" value="ECO:0007669"/>
    <property type="project" value="TreeGrafter"/>
</dbReference>
<dbReference type="InParanoid" id="G7E6C6"/>
<evidence type="ECO:0000313" key="7">
    <source>
        <dbReference type="EMBL" id="GAA98386.1"/>
    </source>
</evidence>
<feature type="compositionally biased region" description="Acidic residues" evidence="5">
    <location>
        <begin position="353"/>
        <end position="364"/>
    </location>
</feature>
<dbReference type="SUPFAM" id="SSF57850">
    <property type="entry name" value="RING/U-box"/>
    <property type="match status" value="4"/>
</dbReference>
<dbReference type="InterPro" id="IPR043145">
    <property type="entry name" value="Znf_ZZ_sf"/>
</dbReference>
<feature type="region of interest" description="Disordered" evidence="5">
    <location>
        <begin position="42"/>
        <end position="70"/>
    </location>
</feature>
<dbReference type="Gene3D" id="3.30.60.90">
    <property type="match status" value="3"/>
</dbReference>
<dbReference type="STRING" id="764103.G7E6C6"/>
<keyword evidence="8" id="KW-1185">Reference proteome</keyword>
<feature type="compositionally biased region" description="Pro residues" evidence="5">
    <location>
        <begin position="671"/>
        <end position="691"/>
    </location>
</feature>
<sequence>MTPLTVKAVLTATGHTRRLTFPDTDSFTYDLLSERLAQSFGLPGHVHSPTRDPYDGPDEPSSRQGSYSTNSCAGSLRISFQDDDGDQLAVENDDDLLEAINFFAGDDVDAAPSIVTQSDSIYARAMTYKDPKQKLLLRLSIAWIQEADDAPSLSESEDGESLSQSPISVSTPATRGSVKLWELKPPAPLHVTNGLSPVSARLNEAVPPMPATPNTIDKLPFDPRRDGSWSGREAFHRSWHANNVSQQPPSVVSAPDSQLDDATSLAGTSVSRSISVATAQSSTDPTRHLQRNERRSSLRRVPGHLLKCAECKTQMHEIRYVCQICGPLRPHAAQDPDLWSPSTARDIDEDIKETPELSEPDDNDDARSVHTLSGNEQASTSSETRDDEEETCGYELCPHCVEYAGPEHSRRDHRTVAFPAAFCEVACSPDGYWSETEELSEALACTLCGASNLVRWRCLSCAKLALCYDCFAKAPNFHPQHCFEVLPAYLFSPPATRAPSLVQKRLANYRARSTTGQSGFSNSSNLTTIHSDAICHRCLDQIVGPRYHCAVCRDVDLCSQCEIHEAQSDHSDIGPHHHADHVMLKINVPITDDQLLSLITSRVRDLWHPIRPPRRGSGDSGSDDGSDHPHRGGVGWRKRGGWRGHHHSHHHGHHHGPPPPWARNDWRDHPGPPGPPYGPPDHRPSFPPPQPVYLVNPTSPTAPMNLAQLPLSAFSQKHGAICQACQEHIVGVRYRCAMCESTRQARSFDLCSRCEPITHHPRTHVFLMIRTPRHAFAQLLLPDSLYDSNTIDESRATLHTKVRCDGCQSSPIVGEWYRCLNCREGYDLCRTCITNNAHPAEHCFLKLSRRVDMDAFKVMLASI</sequence>
<dbReference type="PROSITE" id="PS50135">
    <property type="entry name" value="ZF_ZZ_2"/>
    <property type="match status" value="3"/>
</dbReference>
<dbReference type="Proteomes" id="UP000009131">
    <property type="component" value="Unassembled WGS sequence"/>
</dbReference>
<organism evidence="7 8">
    <name type="scientific">Mixia osmundae (strain CBS 9802 / IAM 14324 / JCM 22182 / KY 12970)</name>
    <dbReference type="NCBI Taxonomy" id="764103"/>
    <lineage>
        <taxon>Eukaryota</taxon>
        <taxon>Fungi</taxon>
        <taxon>Dikarya</taxon>
        <taxon>Basidiomycota</taxon>
        <taxon>Pucciniomycotina</taxon>
        <taxon>Mixiomycetes</taxon>
        <taxon>Mixiales</taxon>
        <taxon>Mixiaceae</taxon>
        <taxon>Mixia</taxon>
    </lineage>
</organism>
<reference evidence="7 8" key="2">
    <citation type="journal article" date="2012" name="Open Biol.">
        <title>Characteristics of nucleosomes and linker DNA regions on the genome of the basidiomycete Mixia osmundae revealed by mono- and dinucleosome mapping.</title>
        <authorList>
            <person name="Nishida H."/>
            <person name="Kondo S."/>
            <person name="Matsumoto T."/>
            <person name="Suzuki Y."/>
            <person name="Yoshikawa H."/>
            <person name="Taylor T.D."/>
            <person name="Sugiyama J."/>
        </authorList>
    </citation>
    <scope>NUCLEOTIDE SEQUENCE [LARGE SCALE GENOMIC DNA]</scope>
    <source>
        <strain evidence="8">CBS 9802 / IAM 14324 / JCM 22182 / KY 12970</strain>
    </source>
</reference>
<evidence type="ECO:0000259" key="6">
    <source>
        <dbReference type="PROSITE" id="PS50135"/>
    </source>
</evidence>
<evidence type="ECO:0000256" key="5">
    <source>
        <dbReference type="SAM" id="MobiDB-lite"/>
    </source>
</evidence>
<dbReference type="GO" id="GO:0000423">
    <property type="term" value="P:mitophagy"/>
    <property type="evidence" value="ECO:0007669"/>
    <property type="project" value="TreeGrafter"/>
</dbReference>
<dbReference type="OrthoDB" id="661148at2759"/>
<feature type="domain" description="ZZ-type" evidence="6">
    <location>
        <begin position="717"/>
        <end position="774"/>
    </location>
</feature>
<name>G7E6C6_MIXOS</name>
<dbReference type="GO" id="GO:0008270">
    <property type="term" value="F:zinc ion binding"/>
    <property type="evidence" value="ECO:0007669"/>
    <property type="project" value="UniProtKB-KW"/>
</dbReference>
<evidence type="ECO:0000256" key="2">
    <source>
        <dbReference type="ARBA" id="ARBA00022771"/>
    </source>
</evidence>
<dbReference type="PANTHER" id="PTHR15090">
    <property type="entry name" value="SEQUESTOSOME 1-RELATED"/>
    <property type="match status" value="1"/>
</dbReference>
<feature type="region of interest" description="Disordered" evidence="5">
    <location>
        <begin position="276"/>
        <end position="298"/>
    </location>
</feature>
<dbReference type="RefSeq" id="XP_014569107.1">
    <property type="nucleotide sequence ID" value="XM_014713621.1"/>
</dbReference>
<dbReference type="PANTHER" id="PTHR15090:SF0">
    <property type="entry name" value="SEQUESTOSOME-1"/>
    <property type="match status" value="1"/>
</dbReference>
<keyword evidence="2 4" id="KW-0863">Zinc-finger</keyword>
<dbReference type="PROSITE" id="PS01357">
    <property type="entry name" value="ZF_ZZ_1"/>
    <property type="match status" value="1"/>
</dbReference>
<dbReference type="GO" id="GO:0070530">
    <property type="term" value="F:K63-linked polyubiquitin modification-dependent protein binding"/>
    <property type="evidence" value="ECO:0007669"/>
    <property type="project" value="TreeGrafter"/>
</dbReference>
<dbReference type="SUPFAM" id="SSF54277">
    <property type="entry name" value="CAD &amp; PB1 domains"/>
    <property type="match status" value="1"/>
</dbReference>
<dbReference type="InterPro" id="IPR052260">
    <property type="entry name" value="Autophagy_Rcpt_SigReg"/>
</dbReference>
<gene>
    <name evidence="7" type="primary">Mo05072</name>
    <name evidence="7" type="ORF">E5Q_05072</name>
</gene>
<keyword evidence="3" id="KW-0862">Zinc</keyword>
<dbReference type="HOGENOM" id="CLU_007319_0_0_1"/>
<comment type="caution">
    <text evidence="7">The sequence shown here is derived from an EMBL/GenBank/DDBJ whole genome shotgun (WGS) entry which is preliminary data.</text>
</comment>
<feature type="region of interest" description="Disordered" evidence="5">
    <location>
        <begin position="242"/>
        <end position="262"/>
    </location>
</feature>
<dbReference type="CDD" id="cd02340">
    <property type="entry name" value="ZZ_NBR1_like"/>
    <property type="match status" value="2"/>
</dbReference>
<dbReference type="Pfam" id="PF00569">
    <property type="entry name" value="ZZ"/>
    <property type="match status" value="3"/>
</dbReference>
<accession>G7E6C6</accession>
<dbReference type="GO" id="GO:0007032">
    <property type="term" value="P:endosome organization"/>
    <property type="evidence" value="ECO:0007669"/>
    <property type="project" value="TreeGrafter"/>
</dbReference>
<dbReference type="SMART" id="SM00291">
    <property type="entry name" value="ZnF_ZZ"/>
    <property type="match status" value="4"/>
</dbReference>
<protein>
    <recommendedName>
        <fullName evidence="6">ZZ-type domain-containing protein</fullName>
    </recommendedName>
</protein>